<dbReference type="InterPro" id="IPR002104">
    <property type="entry name" value="Integrase_catalytic"/>
</dbReference>
<evidence type="ECO:0000256" key="6">
    <source>
        <dbReference type="ARBA" id="ARBA00023195"/>
    </source>
</evidence>
<dbReference type="GO" id="GO:0016787">
    <property type="term" value="F:hydrolase activity"/>
    <property type="evidence" value="ECO:0007669"/>
    <property type="project" value="UniProtKB-KW"/>
</dbReference>
<protein>
    <recommendedName>
        <fullName evidence="2">Integrase</fullName>
    </recommendedName>
</protein>
<dbReference type="GO" id="GO:0015074">
    <property type="term" value="P:DNA integration"/>
    <property type="evidence" value="ECO:0007669"/>
    <property type="project" value="InterPro"/>
</dbReference>
<dbReference type="InterPro" id="IPR013762">
    <property type="entry name" value="Integrase-like_cat_sf"/>
</dbReference>
<accession>A0A6J5KJG7</accession>
<dbReference type="GO" id="GO:0016740">
    <property type="term" value="F:transferase activity"/>
    <property type="evidence" value="ECO:0007669"/>
    <property type="project" value="UniProtKB-KW"/>
</dbReference>
<gene>
    <name evidence="8" type="ORF">UFOVP13_13</name>
</gene>
<evidence type="ECO:0000256" key="5">
    <source>
        <dbReference type="ARBA" id="ARBA00023172"/>
    </source>
</evidence>
<keyword evidence="3" id="KW-0808">Transferase</keyword>
<evidence type="ECO:0000256" key="3">
    <source>
        <dbReference type="ARBA" id="ARBA00022679"/>
    </source>
</evidence>
<proteinExistence type="inferred from homology"/>
<dbReference type="Gene3D" id="1.10.443.10">
    <property type="entry name" value="Intergrase catalytic core"/>
    <property type="match status" value="1"/>
</dbReference>
<keyword evidence="6" id="KW-1179">Viral genome integration</keyword>
<dbReference type="GO" id="GO:0006310">
    <property type="term" value="P:DNA recombination"/>
    <property type="evidence" value="ECO:0007669"/>
    <property type="project" value="UniProtKB-KW"/>
</dbReference>
<comment type="similarity">
    <text evidence="1">Belongs to the 'phage' integrase family.</text>
</comment>
<dbReference type="PANTHER" id="PTHR30349:SF94">
    <property type="entry name" value="INTEGRASE_RECOMBINASE HI_1414-RELATED"/>
    <property type="match status" value="1"/>
</dbReference>
<reference evidence="8" key="1">
    <citation type="submission" date="2020-04" db="EMBL/GenBank/DDBJ databases">
        <authorList>
            <person name="Chiriac C."/>
            <person name="Salcher M."/>
            <person name="Ghai R."/>
            <person name="Kavagutti S V."/>
        </authorList>
    </citation>
    <scope>NUCLEOTIDE SEQUENCE</scope>
</reference>
<keyword evidence="6" id="KW-0229">DNA integration</keyword>
<name>A0A6J5KJG7_9CAUD</name>
<evidence type="ECO:0000313" key="8">
    <source>
        <dbReference type="EMBL" id="CAB4121312.1"/>
    </source>
</evidence>
<dbReference type="Pfam" id="PF00589">
    <property type="entry name" value="Phage_integrase"/>
    <property type="match status" value="1"/>
</dbReference>
<dbReference type="GO" id="GO:0044826">
    <property type="term" value="P:viral genome integration into host DNA"/>
    <property type="evidence" value="ECO:0007669"/>
    <property type="project" value="UniProtKB-KW"/>
</dbReference>
<dbReference type="EMBL" id="LR796145">
    <property type="protein sequence ID" value="CAB4121312.1"/>
    <property type="molecule type" value="Genomic_DNA"/>
</dbReference>
<dbReference type="PROSITE" id="PS51898">
    <property type="entry name" value="TYR_RECOMBINASE"/>
    <property type="match status" value="1"/>
</dbReference>
<feature type="domain" description="Tyr recombinase" evidence="7">
    <location>
        <begin position="159"/>
        <end position="356"/>
    </location>
</feature>
<evidence type="ECO:0000256" key="2">
    <source>
        <dbReference type="ARBA" id="ARBA00016082"/>
    </source>
</evidence>
<dbReference type="PANTHER" id="PTHR30349">
    <property type="entry name" value="PHAGE INTEGRASE-RELATED"/>
    <property type="match status" value="1"/>
</dbReference>
<dbReference type="SUPFAM" id="SSF56349">
    <property type="entry name" value="DNA breaking-rejoining enzymes"/>
    <property type="match status" value="1"/>
</dbReference>
<keyword evidence="4" id="KW-0378">Hydrolase</keyword>
<dbReference type="GO" id="GO:0003677">
    <property type="term" value="F:DNA binding"/>
    <property type="evidence" value="ECO:0007669"/>
    <property type="project" value="InterPro"/>
</dbReference>
<keyword evidence="6" id="KW-1160">Virus entry into host cell</keyword>
<dbReference type="GO" id="GO:0075713">
    <property type="term" value="P:establishment of integrated proviral latency"/>
    <property type="evidence" value="ECO:0007669"/>
    <property type="project" value="UniProtKB-KW"/>
</dbReference>
<dbReference type="InterPro" id="IPR050090">
    <property type="entry name" value="Tyrosine_recombinase_XerCD"/>
</dbReference>
<evidence type="ECO:0000256" key="1">
    <source>
        <dbReference type="ARBA" id="ARBA00008857"/>
    </source>
</evidence>
<organism evidence="8">
    <name type="scientific">uncultured Caudovirales phage</name>
    <dbReference type="NCBI Taxonomy" id="2100421"/>
    <lineage>
        <taxon>Viruses</taxon>
        <taxon>Duplodnaviria</taxon>
        <taxon>Heunggongvirae</taxon>
        <taxon>Uroviricota</taxon>
        <taxon>Caudoviricetes</taxon>
        <taxon>Peduoviridae</taxon>
        <taxon>Maltschvirus</taxon>
        <taxon>Maltschvirus maltsch</taxon>
    </lineage>
</organism>
<dbReference type="InterPro" id="IPR011010">
    <property type="entry name" value="DNA_brk_join_enz"/>
</dbReference>
<evidence type="ECO:0000256" key="4">
    <source>
        <dbReference type="ARBA" id="ARBA00022801"/>
    </source>
</evidence>
<sequence>MASIVKTPHGYRVQIDIKGVRKSKSFENKRDATLWAAKQETAIRDDVDTAPAAKYTLRKALEKYRDEVCHENAGERWEILRINAFLNQPDWLPLNKMIGLVDSEDFERFCKERSKTVKDNTILREIGILSAIMEVARLRWKWIKINPVHDAKKPQEGDDRERLITRSEIKKLLRGFDYHPLDQRVDSITQSIAICFLLALRTGMRSGDMTNLTWEDVHPRHLVVKVDKNGRRKRKGRDVPLSKKAVRIVEKMRGFDKTSVFSVDPRTRDARFRTIRDRVGLAIRLPDGTLDKEATLTFHDTRHTAATWIAGRFKSNKDVTAQQAIFDMCKIFGWTDPKRALKYYNPNPEDVAARLD</sequence>
<keyword evidence="5" id="KW-0233">DNA recombination</keyword>
<evidence type="ECO:0000259" key="7">
    <source>
        <dbReference type="PROSITE" id="PS51898"/>
    </source>
</evidence>